<feature type="domain" description="EF-hand" evidence="3">
    <location>
        <begin position="183"/>
        <end position="218"/>
    </location>
</feature>
<comment type="caution">
    <text evidence="4">The sequence shown here is derived from an EMBL/GenBank/DDBJ whole genome shotgun (WGS) entry which is preliminary data.</text>
</comment>
<organism evidence="4 5">
    <name type="scientific">Cannabis sativa</name>
    <name type="common">Hemp</name>
    <name type="synonym">Marijuana</name>
    <dbReference type="NCBI Taxonomy" id="3483"/>
    <lineage>
        <taxon>Eukaryota</taxon>
        <taxon>Viridiplantae</taxon>
        <taxon>Streptophyta</taxon>
        <taxon>Embryophyta</taxon>
        <taxon>Tracheophyta</taxon>
        <taxon>Spermatophyta</taxon>
        <taxon>Magnoliopsida</taxon>
        <taxon>eudicotyledons</taxon>
        <taxon>Gunneridae</taxon>
        <taxon>Pentapetalae</taxon>
        <taxon>rosids</taxon>
        <taxon>fabids</taxon>
        <taxon>Rosales</taxon>
        <taxon>Cannabaceae</taxon>
        <taxon>Cannabis</taxon>
    </lineage>
</organism>
<keyword evidence="1" id="KW-0106">Calcium</keyword>
<dbReference type="EMBL" id="JAATIP010000434">
    <property type="protein sequence ID" value="KAF4348677.1"/>
    <property type="molecule type" value="Genomic_DNA"/>
</dbReference>
<evidence type="ECO:0000313" key="5">
    <source>
        <dbReference type="Proteomes" id="UP000525078"/>
    </source>
</evidence>
<protein>
    <recommendedName>
        <fullName evidence="3">EF-hand domain-containing protein</fullName>
    </recommendedName>
</protein>
<dbReference type="GO" id="GO:0005509">
    <property type="term" value="F:calcium ion binding"/>
    <property type="evidence" value="ECO:0007669"/>
    <property type="project" value="InterPro"/>
</dbReference>
<evidence type="ECO:0000313" key="4">
    <source>
        <dbReference type="EMBL" id="KAF4348677.1"/>
    </source>
</evidence>
<dbReference type="InterPro" id="IPR002048">
    <property type="entry name" value="EF_hand_dom"/>
</dbReference>
<dbReference type="PROSITE" id="PS00018">
    <property type="entry name" value="EF_HAND_1"/>
    <property type="match status" value="1"/>
</dbReference>
<dbReference type="PANTHER" id="PTHR46971">
    <property type="entry name" value="CALCINEURIN B SUBUNIT (PROTEIN PHOSPHATASE 2B REGULATORY SUBUNIT)-LIKE PROTEIN"/>
    <property type="match status" value="1"/>
</dbReference>
<evidence type="ECO:0000259" key="3">
    <source>
        <dbReference type="PROSITE" id="PS50222"/>
    </source>
</evidence>
<dbReference type="Proteomes" id="UP000525078">
    <property type="component" value="Unassembled WGS sequence"/>
</dbReference>
<proteinExistence type="predicted"/>
<dbReference type="Gene3D" id="1.10.238.10">
    <property type="entry name" value="EF-hand"/>
    <property type="match status" value="1"/>
</dbReference>
<gene>
    <name evidence="4" type="ORF">F8388_026090</name>
</gene>
<feature type="domain" description="EF-hand" evidence="3">
    <location>
        <begin position="119"/>
        <end position="154"/>
    </location>
</feature>
<name>A0A7J6DRF6_CANSA</name>
<dbReference type="SUPFAM" id="SSF52833">
    <property type="entry name" value="Thioredoxin-like"/>
    <property type="match status" value="1"/>
</dbReference>
<dbReference type="InterPro" id="IPR011992">
    <property type="entry name" value="EF-hand-dom_pair"/>
</dbReference>
<evidence type="ECO:0000256" key="1">
    <source>
        <dbReference type="ARBA" id="ARBA00022837"/>
    </source>
</evidence>
<dbReference type="PANTHER" id="PTHR46971:SF1">
    <property type="entry name" value="CALCINEURIN B SUBUNIT (PROTEIN PHOSPHATASE 2B REGULATORY SUBUNIT)-LIKE PROTEIN"/>
    <property type="match status" value="1"/>
</dbReference>
<accession>A0A7J6DRF6</accession>
<sequence length="267" mass="30105">MECMGCCVNAPMITVADYSNGSEGYTYNYFEDVTPKKVVEIVEKLRKGEKPPHGTQNPGRTKCGPEGGNTTLLSEPKPPPCRDLDAFSQRKSMGNSSSMLTQYDIEEVQEHCDYLFSQQEIVSLYQRFCQLDRNSKGFISADEFLSVPEFAMNPLSQRLLKMVDGLNFKDFVAFLSAFSTKASFHQKAEIIFKVYDSDGNGKVSFNDILEVLKDLSGSFMSDEQRERVLTQVLQECGYTRESYLMLDDFIKVLGSTGLKMEVEVPID</sequence>
<evidence type="ECO:0000256" key="2">
    <source>
        <dbReference type="SAM" id="MobiDB-lite"/>
    </source>
</evidence>
<dbReference type="Gene3D" id="3.40.30.10">
    <property type="entry name" value="Glutaredoxin"/>
    <property type="match status" value="1"/>
</dbReference>
<dbReference type="InterPro" id="IPR036249">
    <property type="entry name" value="Thioredoxin-like_sf"/>
</dbReference>
<dbReference type="AlphaFoldDB" id="A0A7J6DRF6"/>
<dbReference type="InterPro" id="IPR018247">
    <property type="entry name" value="EF_Hand_1_Ca_BS"/>
</dbReference>
<dbReference type="SUPFAM" id="SSF47473">
    <property type="entry name" value="EF-hand"/>
    <property type="match status" value="1"/>
</dbReference>
<dbReference type="Pfam" id="PF13499">
    <property type="entry name" value="EF-hand_7"/>
    <property type="match status" value="1"/>
</dbReference>
<reference evidence="4 5" key="1">
    <citation type="journal article" date="2020" name="bioRxiv">
        <title>Sequence and annotation of 42 cannabis genomes reveals extensive copy number variation in cannabinoid synthesis and pathogen resistance genes.</title>
        <authorList>
            <person name="Mckernan K.J."/>
            <person name="Helbert Y."/>
            <person name="Kane L.T."/>
            <person name="Ebling H."/>
            <person name="Zhang L."/>
            <person name="Liu B."/>
            <person name="Eaton Z."/>
            <person name="Mclaughlin S."/>
            <person name="Kingan S."/>
            <person name="Baybayan P."/>
            <person name="Concepcion G."/>
            <person name="Jordan M."/>
            <person name="Riva A."/>
            <person name="Barbazuk W."/>
            <person name="Harkins T."/>
        </authorList>
    </citation>
    <scope>NUCLEOTIDE SEQUENCE [LARGE SCALE GENOMIC DNA]</scope>
    <source>
        <strain evidence="5">cv. Jamaican Lion 4</strain>
        <tissue evidence="4">Leaf</tissue>
    </source>
</reference>
<dbReference type="PROSITE" id="PS50222">
    <property type="entry name" value="EF_HAND_2"/>
    <property type="match status" value="2"/>
</dbReference>
<feature type="region of interest" description="Disordered" evidence="2">
    <location>
        <begin position="46"/>
        <end position="79"/>
    </location>
</feature>